<dbReference type="RefSeq" id="WP_130039763.1">
    <property type="nucleotide sequence ID" value="NZ_JACCEV010000002.1"/>
</dbReference>
<comment type="subcellular location">
    <subcellularLocation>
        <location evidence="10">Cell inner membrane</location>
    </subcellularLocation>
    <subcellularLocation>
        <location evidence="2">Cell membrane</location>
        <topology evidence="2">Single-pass membrane protein</topology>
    </subcellularLocation>
</comment>
<comment type="caution">
    <text evidence="11">The sequence shown here is derived from an EMBL/GenBank/DDBJ whole genome shotgun (WGS) entry which is preliminary data.</text>
</comment>
<evidence type="ECO:0000256" key="3">
    <source>
        <dbReference type="ARBA" id="ARBA00008281"/>
    </source>
</evidence>
<evidence type="ECO:0000256" key="4">
    <source>
        <dbReference type="ARBA" id="ARBA00022475"/>
    </source>
</evidence>
<keyword evidence="11" id="KW-0966">Cell projection</keyword>
<keyword evidence="11" id="KW-0969">Cilium</keyword>
<keyword evidence="5 10" id="KW-0145">Chemotaxis</keyword>
<reference evidence="11 12" key="1">
    <citation type="submission" date="2020-07" db="EMBL/GenBank/DDBJ databases">
        <title>Taxonomic revisions and descriptions of new bacterial species based on genomic comparisons in the high-G+C-content subgroup of the family Alcaligenaceae.</title>
        <authorList>
            <person name="Szabo A."/>
            <person name="Felfoldi T."/>
        </authorList>
    </citation>
    <scope>NUCLEOTIDE SEQUENCE [LARGE SCALE GENOMIC DNA]</scope>
    <source>
        <strain evidence="11 12">DSM 25667</strain>
    </source>
</reference>
<dbReference type="InterPro" id="IPR005503">
    <property type="entry name" value="FliL"/>
</dbReference>
<keyword evidence="8" id="KW-1133">Transmembrane helix</keyword>
<keyword evidence="11" id="KW-0282">Flagellum</keyword>
<evidence type="ECO:0000256" key="1">
    <source>
        <dbReference type="ARBA" id="ARBA00002254"/>
    </source>
</evidence>
<dbReference type="PANTHER" id="PTHR35091:SF2">
    <property type="entry name" value="FLAGELLAR PROTEIN FLIL"/>
    <property type="match status" value="1"/>
</dbReference>
<name>A0A853GVA3_9BURK</name>
<keyword evidence="4" id="KW-1003">Cell membrane</keyword>
<evidence type="ECO:0000256" key="10">
    <source>
        <dbReference type="RuleBase" id="RU364125"/>
    </source>
</evidence>
<dbReference type="OrthoDB" id="5297029at2"/>
<dbReference type="PANTHER" id="PTHR35091">
    <property type="entry name" value="FLAGELLAR PROTEIN FLIL"/>
    <property type="match status" value="1"/>
</dbReference>
<keyword evidence="12" id="KW-1185">Reference proteome</keyword>
<evidence type="ECO:0000313" key="11">
    <source>
        <dbReference type="EMBL" id="NYT86241.1"/>
    </source>
</evidence>
<keyword evidence="9 10" id="KW-0472">Membrane</keyword>
<comment type="function">
    <text evidence="1 10">Controls the rotational direction of flagella during chemotaxis.</text>
</comment>
<dbReference type="GO" id="GO:0006935">
    <property type="term" value="P:chemotaxis"/>
    <property type="evidence" value="ECO:0007669"/>
    <property type="project" value="UniProtKB-KW"/>
</dbReference>
<evidence type="ECO:0000256" key="2">
    <source>
        <dbReference type="ARBA" id="ARBA00004162"/>
    </source>
</evidence>
<dbReference type="GO" id="GO:0071978">
    <property type="term" value="P:bacterial-type flagellum-dependent swarming motility"/>
    <property type="evidence" value="ECO:0007669"/>
    <property type="project" value="TreeGrafter"/>
</dbReference>
<dbReference type="Pfam" id="PF03748">
    <property type="entry name" value="FliL"/>
    <property type="match status" value="1"/>
</dbReference>
<sequence length="160" mass="17684">MASNPGKFARTLKSMLTTALIVAVSVGVTLFFSSKASQVSSLLDVTLSEPKPLELPKPIFSSLEPFTVTLRTDRSTRILYVAITLRLDNETSRRLVAEFMPEVRDRILRTLAEQNADHIQTPKGRSELVALLDEAIEQPYVPQPIGPSVNSVLFTAFVIQ</sequence>
<dbReference type="AlphaFoldDB" id="A0A853GVA3"/>
<evidence type="ECO:0000256" key="7">
    <source>
        <dbReference type="ARBA" id="ARBA00022779"/>
    </source>
</evidence>
<keyword evidence="6" id="KW-0812">Transmembrane</keyword>
<proteinExistence type="inferred from homology"/>
<dbReference type="EMBL" id="JACCEV010000002">
    <property type="protein sequence ID" value="NYT86241.1"/>
    <property type="molecule type" value="Genomic_DNA"/>
</dbReference>
<evidence type="ECO:0000256" key="6">
    <source>
        <dbReference type="ARBA" id="ARBA00022692"/>
    </source>
</evidence>
<dbReference type="GO" id="GO:0009425">
    <property type="term" value="C:bacterial-type flagellum basal body"/>
    <property type="evidence" value="ECO:0007669"/>
    <property type="project" value="InterPro"/>
</dbReference>
<protein>
    <recommendedName>
        <fullName evidence="10">Flagellar protein FliL</fullName>
    </recommendedName>
</protein>
<organism evidence="11 12">
    <name type="scientific">Pollutimonas harenae</name>
    <dbReference type="NCBI Taxonomy" id="657015"/>
    <lineage>
        <taxon>Bacteria</taxon>
        <taxon>Pseudomonadati</taxon>
        <taxon>Pseudomonadota</taxon>
        <taxon>Betaproteobacteria</taxon>
        <taxon>Burkholderiales</taxon>
        <taxon>Alcaligenaceae</taxon>
        <taxon>Pollutimonas</taxon>
    </lineage>
</organism>
<gene>
    <name evidence="11" type="ORF">H0A62_11540</name>
</gene>
<evidence type="ECO:0000256" key="5">
    <source>
        <dbReference type="ARBA" id="ARBA00022500"/>
    </source>
</evidence>
<keyword evidence="10" id="KW-0997">Cell inner membrane</keyword>
<evidence type="ECO:0000256" key="8">
    <source>
        <dbReference type="ARBA" id="ARBA00022989"/>
    </source>
</evidence>
<comment type="similarity">
    <text evidence="3 10">Belongs to the FliL family.</text>
</comment>
<keyword evidence="7 10" id="KW-0283">Flagellar rotation</keyword>
<evidence type="ECO:0000313" key="12">
    <source>
        <dbReference type="Proteomes" id="UP000554144"/>
    </source>
</evidence>
<dbReference type="GO" id="GO:0005886">
    <property type="term" value="C:plasma membrane"/>
    <property type="evidence" value="ECO:0007669"/>
    <property type="project" value="UniProtKB-SubCell"/>
</dbReference>
<accession>A0A853GVA3</accession>
<dbReference type="Proteomes" id="UP000554144">
    <property type="component" value="Unassembled WGS sequence"/>
</dbReference>
<evidence type="ECO:0000256" key="9">
    <source>
        <dbReference type="ARBA" id="ARBA00023136"/>
    </source>
</evidence>